<gene>
    <name evidence="2" type="ORF">RchiOBHm_Chr7g0183491</name>
</gene>
<evidence type="ECO:0000313" key="3">
    <source>
        <dbReference type="Proteomes" id="UP000238479"/>
    </source>
</evidence>
<reference evidence="2 3" key="1">
    <citation type="journal article" date="2018" name="Nat. Genet.">
        <title>The Rosa genome provides new insights in the design of modern roses.</title>
        <authorList>
            <person name="Bendahmane M."/>
        </authorList>
    </citation>
    <scope>NUCLEOTIDE SEQUENCE [LARGE SCALE GENOMIC DNA]</scope>
    <source>
        <strain evidence="3">cv. Old Blush</strain>
    </source>
</reference>
<feature type="signal peptide" evidence="1">
    <location>
        <begin position="1"/>
        <end position="19"/>
    </location>
</feature>
<protein>
    <recommendedName>
        <fullName evidence="4">Secreted protein</fullName>
    </recommendedName>
</protein>
<accession>A0A2P6P396</accession>
<comment type="caution">
    <text evidence="2">The sequence shown here is derived from an EMBL/GenBank/DDBJ whole genome shotgun (WGS) entry which is preliminary data.</text>
</comment>
<dbReference type="Gramene" id="PRQ16371">
    <property type="protein sequence ID" value="PRQ16371"/>
    <property type="gene ID" value="RchiOBHm_Chr7g0183491"/>
</dbReference>
<keyword evidence="1" id="KW-0732">Signal</keyword>
<name>A0A2P6P396_ROSCH</name>
<evidence type="ECO:0008006" key="4">
    <source>
        <dbReference type="Google" id="ProtNLM"/>
    </source>
</evidence>
<dbReference type="EMBL" id="PDCK01000045">
    <property type="protein sequence ID" value="PRQ16371.1"/>
    <property type="molecule type" value="Genomic_DNA"/>
</dbReference>
<sequence>MQKTLSLIVLLLFLNLLFAGVSVFCFYSDSRNSLVLHCLSTSNLVMAPRIPWKQQNHIAKDLSWP</sequence>
<feature type="chain" id="PRO_5015167209" description="Secreted protein" evidence="1">
    <location>
        <begin position="20"/>
        <end position="65"/>
    </location>
</feature>
<dbReference type="Proteomes" id="UP000238479">
    <property type="component" value="Chromosome 7"/>
</dbReference>
<keyword evidence="3" id="KW-1185">Reference proteome</keyword>
<organism evidence="2 3">
    <name type="scientific">Rosa chinensis</name>
    <name type="common">China rose</name>
    <dbReference type="NCBI Taxonomy" id="74649"/>
    <lineage>
        <taxon>Eukaryota</taxon>
        <taxon>Viridiplantae</taxon>
        <taxon>Streptophyta</taxon>
        <taxon>Embryophyta</taxon>
        <taxon>Tracheophyta</taxon>
        <taxon>Spermatophyta</taxon>
        <taxon>Magnoliopsida</taxon>
        <taxon>eudicotyledons</taxon>
        <taxon>Gunneridae</taxon>
        <taxon>Pentapetalae</taxon>
        <taxon>rosids</taxon>
        <taxon>fabids</taxon>
        <taxon>Rosales</taxon>
        <taxon>Rosaceae</taxon>
        <taxon>Rosoideae</taxon>
        <taxon>Rosoideae incertae sedis</taxon>
        <taxon>Rosa</taxon>
    </lineage>
</organism>
<evidence type="ECO:0000256" key="1">
    <source>
        <dbReference type="SAM" id="SignalP"/>
    </source>
</evidence>
<proteinExistence type="predicted"/>
<evidence type="ECO:0000313" key="2">
    <source>
        <dbReference type="EMBL" id="PRQ16371.1"/>
    </source>
</evidence>
<dbReference type="AlphaFoldDB" id="A0A2P6P396"/>